<sequence>MFDFVRKHNRLFQLMLLILILPAFVLVGVEGYSRFMDGSNAGVATVDDRKITQAEWDAAHRNQVERLRSQMPNLDMKLVDSPEVRRESLDELVRERVLLAAAKGQHLTISDERLQQLFRSDPQFAFLRNPDGTVNKNLLLAQGMSSEMFAQRLRQDLTLRQVMLGVAGTGVASKANSALAFDALLQQREVQLQRFSAQDFLAQMNPSDAEVEAFYKEPANSARFQLPEMAQIEYLVLDLEALKSGVTVSDEDLKKYYEENQSRYTVAEERRASHILIKADKDTPAADRAKAKARAEELLTQARKNPAGFAELARKNSQDEGSAERGGDLDFFPRGAMVKPFEDAAYALKQGEISNVVETDFGYHLIQLTGVRGGDKKSFESVRADLEQEVRRQLAQKRYAELAEQFSNAVYEQSDSLKPAADKFKLNLQTAMVQRKPAPGASGVLASAKLLEAVFGNDALRNKRNTEAVEVGPSQLAAARVLDYKPARLPELADVKAQVRAQLMQKLAGEAAAKRGKERLEALQKGADATGLEPAQLISRAKPANLPPKVLNELLRADASTLPTYVGVDSGEGVYVLARINKLLPRDPALIDEQRASQQYAQAWTAAESQAYYNALKTHYKVKLSVPAAAASSAAP</sequence>
<evidence type="ECO:0000256" key="7">
    <source>
        <dbReference type="ARBA" id="ARBA00023186"/>
    </source>
</evidence>
<evidence type="ECO:0000256" key="9">
    <source>
        <dbReference type="ARBA" id="ARBA00040743"/>
    </source>
</evidence>
<dbReference type="PROSITE" id="PS50198">
    <property type="entry name" value="PPIC_PPIASE_2"/>
    <property type="match status" value="1"/>
</dbReference>
<dbReference type="Gene3D" id="3.10.50.40">
    <property type="match status" value="1"/>
</dbReference>
<organism evidence="13 14">
    <name type="scientific">Roseateles asaccharophilus</name>
    <dbReference type="NCBI Taxonomy" id="582607"/>
    <lineage>
        <taxon>Bacteria</taxon>
        <taxon>Pseudomonadati</taxon>
        <taxon>Pseudomonadota</taxon>
        <taxon>Betaproteobacteria</taxon>
        <taxon>Burkholderiales</taxon>
        <taxon>Sphaerotilaceae</taxon>
        <taxon>Roseateles</taxon>
    </lineage>
</organism>
<keyword evidence="3" id="KW-0997">Cell inner membrane</keyword>
<dbReference type="RefSeq" id="WP_133602875.1">
    <property type="nucleotide sequence ID" value="NZ_JAUFPJ010000002.1"/>
</dbReference>
<dbReference type="Proteomes" id="UP000295357">
    <property type="component" value="Unassembled WGS sequence"/>
</dbReference>
<keyword evidence="5" id="KW-1133">Transmembrane helix</keyword>
<evidence type="ECO:0000256" key="3">
    <source>
        <dbReference type="ARBA" id="ARBA00022519"/>
    </source>
</evidence>
<evidence type="ECO:0000256" key="8">
    <source>
        <dbReference type="ARBA" id="ARBA00038408"/>
    </source>
</evidence>
<dbReference type="InterPro" id="IPR046357">
    <property type="entry name" value="PPIase_dom_sf"/>
</dbReference>
<gene>
    <name evidence="13" type="ORF">DFR39_102519</name>
</gene>
<feature type="domain" description="PpiC" evidence="12">
    <location>
        <begin position="267"/>
        <end position="370"/>
    </location>
</feature>
<name>A0A4R6NAE9_9BURK</name>
<proteinExistence type="inferred from homology"/>
<evidence type="ECO:0000313" key="14">
    <source>
        <dbReference type="Proteomes" id="UP000295357"/>
    </source>
</evidence>
<evidence type="ECO:0000256" key="2">
    <source>
        <dbReference type="ARBA" id="ARBA00022475"/>
    </source>
</evidence>
<keyword evidence="6" id="KW-0472">Membrane</keyword>
<dbReference type="GO" id="GO:0003755">
    <property type="term" value="F:peptidyl-prolyl cis-trans isomerase activity"/>
    <property type="evidence" value="ECO:0007669"/>
    <property type="project" value="UniProtKB-KW"/>
</dbReference>
<dbReference type="SUPFAM" id="SSF54534">
    <property type="entry name" value="FKBP-like"/>
    <property type="match status" value="1"/>
</dbReference>
<keyword evidence="7" id="KW-0143">Chaperone</keyword>
<dbReference type="Pfam" id="PF13616">
    <property type="entry name" value="Rotamase_3"/>
    <property type="match status" value="1"/>
</dbReference>
<dbReference type="PANTHER" id="PTHR47529:SF1">
    <property type="entry name" value="PERIPLASMIC CHAPERONE PPID"/>
    <property type="match status" value="1"/>
</dbReference>
<protein>
    <recommendedName>
        <fullName evidence="9">Periplasmic chaperone PpiD</fullName>
    </recommendedName>
    <alternativeName>
        <fullName evidence="10">Periplasmic folding chaperone</fullName>
    </alternativeName>
</protein>
<dbReference type="InterPro" id="IPR052029">
    <property type="entry name" value="PpiD_chaperone"/>
</dbReference>
<keyword evidence="11 13" id="KW-0413">Isomerase</keyword>
<dbReference type="InterPro" id="IPR027304">
    <property type="entry name" value="Trigger_fact/SurA_dom_sf"/>
</dbReference>
<dbReference type="Pfam" id="PF13624">
    <property type="entry name" value="SurA_N_3"/>
    <property type="match status" value="1"/>
</dbReference>
<dbReference type="AlphaFoldDB" id="A0A4R6NAE9"/>
<evidence type="ECO:0000256" key="10">
    <source>
        <dbReference type="ARBA" id="ARBA00042775"/>
    </source>
</evidence>
<dbReference type="GO" id="GO:0005886">
    <property type="term" value="C:plasma membrane"/>
    <property type="evidence" value="ECO:0007669"/>
    <property type="project" value="UniProtKB-SubCell"/>
</dbReference>
<evidence type="ECO:0000313" key="13">
    <source>
        <dbReference type="EMBL" id="TDP12129.1"/>
    </source>
</evidence>
<evidence type="ECO:0000256" key="5">
    <source>
        <dbReference type="ARBA" id="ARBA00022989"/>
    </source>
</evidence>
<comment type="subcellular location">
    <subcellularLocation>
        <location evidence="1">Cell inner membrane</location>
        <topology evidence="1">Single-pass type II membrane protein</topology>
        <orientation evidence="1">Periplasmic side</orientation>
    </subcellularLocation>
</comment>
<keyword evidence="11" id="KW-0697">Rotamase</keyword>
<evidence type="ECO:0000256" key="1">
    <source>
        <dbReference type="ARBA" id="ARBA00004382"/>
    </source>
</evidence>
<dbReference type="InterPro" id="IPR000297">
    <property type="entry name" value="PPIase_PpiC"/>
</dbReference>
<dbReference type="Gene3D" id="1.10.4030.10">
    <property type="entry name" value="Porin chaperone SurA, peptide-binding domain"/>
    <property type="match status" value="1"/>
</dbReference>
<keyword evidence="2" id="KW-1003">Cell membrane</keyword>
<evidence type="ECO:0000256" key="6">
    <source>
        <dbReference type="ARBA" id="ARBA00023136"/>
    </source>
</evidence>
<keyword evidence="4" id="KW-0812">Transmembrane</keyword>
<dbReference type="OrthoDB" id="9812372at2"/>
<accession>A0A4R6NAE9</accession>
<comment type="caution">
    <text evidence="13">The sequence shown here is derived from an EMBL/GenBank/DDBJ whole genome shotgun (WGS) entry which is preliminary data.</text>
</comment>
<reference evidence="13 14" key="1">
    <citation type="submission" date="2019-03" db="EMBL/GenBank/DDBJ databases">
        <title>Genomic Encyclopedia of Type Strains, Phase IV (KMG-IV): sequencing the most valuable type-strain genomes for metagenomic binning, comparative biology and taxonomic classification.</title>
        <authorList>
            <person name="Goeker M."/>
        </authorList>
    </citation>
    <scope>NUCLEOTIDE SEQUENCE [LARGE SCALE GENOMIC DNA]</scope>
    <source>
        <strain evidence="13 14">DSM 25082</strain>
    </source>
</reference>
<dbReference type="PANTHER" id="PTHR47529">
    <property type="entry name" value="PEPTIDYL-PROLYL CIS-TRANS ISOMERASE D"/>
    <property type="match status" value="1"/>
</dbReference>
<evidence type="ECO:0000256" key="4">
    <source>
        <dbReference type="ARBA" id="ARBA00022692"/>
    </source>
</evidence>
<keyword evidence="14" id="KW-1185">Reference proteome</keyword>
<dbReference type="SUPFAM" id="SSF109998">
    <property type="entry name" value="Triger factor/SurA peptide-binding domain-like"/>
    <property type="match status" value="1"/>
</dbReference>
<comment type="similarity">
    <text evidence="8">Belongs to the PpiD chaperone family.</text>
</comment>
<evidence type="ECO:0000256" key="11">
    <source>
        <dbReference type="PROSITE-ProRule" id="PRU00278"/>
    </source>
</evidence>
<dbReference type="EMBL" id="SNXE01000002">
    <property type="protein sequence ID" value="TDP12129.1"/>
    <property type="molecule type" value="Genomic_DNA"/>
</dbReference>
<evidence type="ECO:0000259" key="12">
    <source>
        <dbReference type="PROSITE" id="PS50198"/>
    </source>
</evidence>